<keyword evidence="2" id="KW-1185">Reference proteome</keyword>
<dbReference type="EMBL" id="JABSTV010001250">
    <property type="protein sequence ID" value="KAH7956942.1"/>
    <property type="molecule type" value="Genomic_DNA"/>
</dbReference>
<organism evidence="1 2">
    <name type="scientific">Rhipicephalus sanguineus</name>
    <name type="common">Brown dog tick</name>
    <name type="synonym">Ixodes sanguineus</name>
    <dbReference type="NCBI Taxonomy" id="34632"/>
    <lineage>
        <taxon>Eukaryota</taxon>
        <taxon>Metazoa</taxon>
        <taxon>Ecdysozoa</taxon>
        <taxon>Arthropoda</taxon>
        <taxon>Chelicerata</taxon>
        <taxon>Arachnida</taxon>
        <taxon>Acari</taxon>
        <taxon>Parasitiformes</taxon>
        <taxon>Ixodida</taxon>
        <taxon>Ixodoidea</taxon>
        <taxon>Ixodidae</taxon>
        <taxon>Rhipicephalinae</taxon>
        <taxon>Rhipicephalus</taxon>
        <taxon>Rhipicephalus</taxon>
    </lineage>
</organism>
<evidence type="ECO:0000313" key="2">
    <source>
        <dbReference type="Proteomes" id="UP000821837"/>
    </source>
</evidence>
<protein>
    <submittedName>
        <fullName evidence="1">Uncharacterized protein</fullName>
    </submittedName>
</protein>
<evidence type="ECO:0000313" key="1">
    <source>
        <dbReference type="EMBL" id="KAH7956942.1"/>
    </source>
</evidence>
<sequence>MVVGASTGATKTAASVRTREAHSAEEPDLLTSLIAISVCKARVATWYAKRGLCPPDLQFICGPLQPSVGHTRRLCRILSSEWWRQVRFYKDCLRTVCCVKYDHKHHYRALSGWYRTSQQITDFLWLSVLPHLPRKTKNVATEATVLTLGGAQVPDKYKELLQLGPKYCFDATPTPVEKLLS</sequence>
<comment type="caution">
    <text evidence="1">The sequence shown here is derived from an EMBL/GenBank/DDBJ whole genome shotgun (WGS) entry which is preliminary data.</text>
</comment>
<name>A0A9D4PXF6_RHISA</name>
<dbReference type="Proteomes" id="UP000821837">
    <property type="component" value="Unassembled WGS sequence"/>
</dbReference>
<proteinExistence type="predicted"/>
<reference evidence="1" key="1">
    <citation type="journal article" date="2020" name="Cell">
        <title>Large-Scale Comparative Analyses of Tick Genomes Elucidate Their Genetic Diversity and Vector Capacities.</title>
        <authorList>
            <consortium name="Tick Genome and Microbiome Consortium (TIGMIC)"/>
            <person name="Jia N."/>
            <person name="Wang J."/>
            <person name="Shi W."/>
            <person name="Du L."/>
            <person name="Sun Y."/>
            <person name="Zhan W."/>
            <person name="Jiang J.F."/>
            <person name="Wang Q."/>
            <person name="Zhang B."/>
            <person name="Ji P."/>
            <person name="Bell-Sakyi L."/>
            <person name="Cui X.M."/>
            <person name="Yuan T.T."/>
            <person name="Jiang B.G."/>
            <person name="Yang W.F."/>
            <person name="Lam T.T."/>
            <person name="Chang Q.C."/>
            <person name="Ding S.J."/>
            <person name="Wang X.J."/>
            <person name="Zhu J.G."/>
            <person name="Ruan X.D."/>
            <person name="Zhao L."/>
            <person name="Wei J.T."/>
            <person name="Ye R.Z."/>
            <person name="Que T.C."/>
            <person name="Du C.H."/>
            <person name="Zhou Y.H."/>
            <person name="Cheng J.X."/>
            <person name="Dai P.F."/>
            <person name="Guo W.B."/>
            <person name="Han X.H."/>
            <person name="Huang E.J."/>
            <person name="Li L.F."/>
            <person name="Wei W."/>
            <person name="Gao Y.C."/>
            <person name="Liu J.Z."/>
            <person name="Shao H.Z."/>
            <person name="Wang X."/>
            <person name="Wang C.C."/>
            <person name="Yang T.C."/>
            <person name="Huo Q.B."/>
            <person name="Li W."/>
            <person name="Chen H.Y."/>
            <person name="Chen S.E."/>
            <person name="Zhou L.G."/>
            <person name="Ni X.B."/>
            <person name="Tian J.H."/>
            <person name="Sheng Y."/>
            <person name="Liu T."/>
            <person name="Pan Y.S."/>
            <person name="Xia L.Y."/>
            <person name="Li J."/>
            <person name="Zhao F."/>
            <person name="Cao W.C."/>
        </authorList>
    </citation>
    <scope>NUCLEOTIDE SEQUENCE</scope>
    <source>
        <strain evidence="1">Rsan-2018</strain>
    </source>
</reference>
<gene>
    <name evidence="1" type="ORF">HPB52_013851</name>
</gene>
<accession>A0A9D4PXF6</accession>
<reference evidence="1" key="2">
    <citation type="submission" date="2021-09" db="EMBL/GenBank/DDBJ databases">
        <authorList>
            <person name="Jia N."/>
            <person name="Wang J."/>
            <person name="Shi W."/>
            <person name="Du L."/>
            <person name="Sun Y."/>
            <person name="Zhan W."/>
            <person name="Jiang J."/>
            <person name="Wang Q."/>
            <person name="Zhang B."/>
            <person name="Ji P."/>
            <person name="Sakyi L.B."/>
            <person name="Cui X."/>
            <person name="Yuan T."/>
            <person name="Jiang B."/>
            <person name="Yang W."/>
            <person name="Lam T.T.-Y."/>
            <person name="Chang Q."/>
            <person name="Ding S."/>
            <person name="Wang X."/>
            <person name="Zhu J."/>
            <person name="Ruan X."/>
            <person name="Zhao L."/>
            <person name="Wei J."/>
            <person name="Que T."/>
            <person name="Du C."/>
            <person name="Cheng J."/>
            <person name="Dai P."/>
            <person name="Han X."/>
            <person name="Huang E."/>
            <person name="Gao Y."/>
            <person name="Liu J."/>
            <person name="Shao H."/>
            <person name="Ye R."/>
            <person name="Li L."/>
            <person name="Wei W."/>
            <person name="Wang X."/>
            <person name="Wang C."/>
            <person name="Huo Q."/>
            <person name="Li W."/>
            <person name="Guo W."/>
            <person name="Chen H."/>
            <person name="Chen S."/>
            <person name="Zhou L."/>
            <person name="Zhou L."/>
            <person name="Ni X."/>
            <person name="Tian J."/>
            <person name="Zhou Y."/>
            <person name="Sheng Y."/>
            <person name="Liu T."/>
            <person name="Pan Y."/>
            <person name="Xia L."/>
            <person name="Li J."/>
            <person name="Zhao F."/>
            <person name="Cao W."/>
        </authorList>
    </citation>
    <scope>NUCLEOTIDE SEQUENCE</scope>
    <source>
        <strain evidence="1">Rsan-2018</strain>
        <tissue evidence="1">Larvae</tissue>
    </source>
</reference>
<dbReference type="AlphaFoldDB" id="A0A9D4PXF6"/>